<evidence type="ECO:0000256" key="1">
    <source>
        <dbReference type="SAM" id="Phobius"/>
    </source>
</evidence>
<feature type="transmembrane region" description="Helical" evidence="1">
    <location>
        <begin position="91"/>
        <end position="110"/>
    </location>
</feature>
<reference evidence="2 3" key="1">
    <citation type="submission" date="2020-08" db="EMBL/GenBank/DDBJ databases">
        <title>Genomic Encyclopedia of Type Strains, Phase IV (KMG-IV): sequencing the most valuable type-strain genomes for metagenomic binning, comparative biology and taxonomic classification.</title>
        <authorList>
            <person name="Goeker M."/>
        </authorList>
    </citation>
    <scope>NUCLEOTIDE SEQUENCE [LARGE SCALE GENOMIC DNA]</scope>
    <source>
        <strain evidence="2 3">DSM 23562</strain>
    </source>
</reference>
<dbReference type="EMBL" id="JACHGW010000003">
    <property type="protein sequence ID" value="MBB6051434.1"/>
    <property type="molecule type" value="Genomic_DNA"/>
</dbReference>
<feature type="transmembrane region" description="Helical" evidence="1">
    <location>
        <begin position="20"/>
        <end position="41"/>
    </location>
</feature>
<accession>A0A7W9ST21</accession>
<name>A0A7W9ST21_ARMRO</name>
<protein>
    <submittedName>
        <fullName evidence="2">Uncharacterized protein</fullName>
    </submittedName>
</protein>
<comment type="caution">
    <text evidence="2">The sequence shown here is derived from an EMBL/GenBank/DDBJ whole genome shotgun (WGS) entry which is preliminary data.</text>
</comment>
<organism evidence="2 3">
    <name type="scientific">Armatimonas rosea</name>
    <dbReference type="NCBI Taxonomy" id="685828"/>
    <lineage>
        <taxon>Bacteria</taxon>
        <taxon>Bacillati</taxon>
        <taxon>Armatimonadota</taxon>
        <taxon>Armatimonadia</taxon>
        <taxon>Armatimonadales</taxon>
        <taxon>Armatimonadaceae</taxon>
        <taxon>Armatimonas</taxon>
    </lineage>
</organism>
<evidence type="ECO:0000313" key="3">
    <source>
        <dbReference type="Proteomes" id="UP000520814"/>
    </source>
</evidence>
<keyword evidence="1" id="KW-0472">Membrane</keyword>
<keyword evidence="1" id="KW-1133">Transmembrane helix</keyword>
<keyword evidence="3" id="KW-1185">Reference proteome</keyword>
<gene>
    <name evidence="2" type="ORF">HNQ39_003244</name>
</gene>
<proteinExistence type="predicted"/>
<dbReference type="Proteomes" id="UP000520814">
    <property type="component" value="Unassembled WGS sequence"/>
</dbReference>
<sequence>MIEKTNDSELVEVNLSVHLFATSAAMVGVCLTVIGLLRIVTTMKPIQTAGDDLLAVDAMLFLCSTFSSYGALKASFKSQRHQRERIADTVFLSALSVMAIVCILIVYALTER</sequence>
<dbReference type="AlphaFoldDB" id="A0A7W9ST21"/>
<dbReference type="RefSeq" id="WP_184198381.1">
    <property type="nucleotide sequence ID" value="NZ_JACHGW010000003.1"/>
</dbReference>
<keyword evidence="1" id="KW-0812">Transmembrane</keyword>
<evidence type="ECO:0000313" key="2">
    <source>
        <dbReference type="EMBL" id="MBB6051434.1"/>
    </source>
</evidence>